<feature type="compositionally biased region" description="Polar residues" evidence="1">
    <location>
        <begin position="7"/>
        <end position="20"/>
    </location>
</feature>
<dbReference type="EMBL" id="KN880498">
    <property type="protein sequence ID" value="KIY68661.1"/>
    <property type="molecule type" value="Genomic_DNA"/>
</dbReference>
<feature type="compositionally biased region" description="Polar residues" evidence="1">
    <location>
        <begin position="37"/>
        <end position="46"/>
    </location>
</feature>
<gene>
    <name evidence="2" type="ORF">CYLTODRAFT_252765</name>
</gene>
<evidence type="ECO:0000313" key="2">
    <source>
        <dbReference type="EMBL" id="KIY68661.1"/>
    </source>
</evidence>
<name>A0A0D7BG89_9AGAR</name>
<keyword evidence="3" id="KW-1185">Reference proteome</keyword>
<dbReference type="Proteomes" id="UP000054007">
    <property type="component" value="Unassembled WGS sequence"/>
</dbReference>
<evidence type="ECO:0000256" key="1">
    <source>
        <dbReference type="SAM" id="MobiDB-lite"/>
    </source>
</evidence>
<proteinExistence type="predicted"/>
<organism evidence="2 3">
    <name type="scientific">Cylindrobasidium torrendii FP15055 ss-10</name>
    <dbReference type="NCBI Taxonomy" id="1314674"/>
    <lineage>
        <taxon>Eukaryota</taxon>
        <taxon>Fungi</taxon>
        <taxon>Dikarya</taxon>
        <taxon>Basidiomycota</taxon>
        <taxon>Agaricomycotina</taxon>
        <taxon>Agaricomycetes</taxon>
        <taxon>Agaricomycetidae</taxon>
        <taxon>Agaricales</taxon>
        <taxon>Marasmiineae</taxon>
        <taxon>Physalacriaceae</taxon>
        <taxon>Cylindrobasidium</taxon>
    </lineage>
</organism>
<sequence length="69" mass="7810">MPRIQLPSLTTHRSCMSRTPQPAPKRSRIVRAPYRQGSRSALTTPRETARCYVGSHRMIRTVSLVHLPG</sequence>
<dbReference type="AlphaFoldDB" id="A0A0D7BG89"/>
<evidence type="ECO:0000313" key="3">
    <source>
        <dbReference type="Proteomes" id="UP000054007"/>
    </source>
</evidence>
<protein>
    <submittedName>
        <fullName evidence="2">Uncharacterized protein</fullName>
    </submittedName>
</protein>
<feature type="region of interest" description="Disordered" evidence="1">
    <location>
        <begin position="1"/>
        <end position="46"/>
    </location>
</feature>
<reference evidence="2 3" key="1">
    <citation type="journal article" date="2015" name="Fungal Genet. Biol.">
        <title>Evolution of novel wood decay mechanisms in Agaricales revealed by the genome sequences of Fistulina hepatica and Cylindrobasidium torrendii.</title>
        <authorList>
            <person name="Floudas D."/>
            <person name="Held B.W."/>
            <person name="Riley R."/>
            <person name="Nagy L.G."/>
            <person name="Koehler G."/>
            <person name="Ransdell A.S."/>
            <person name="Younus H."/>
            <person name="Chow J."/>
            <person name="Chiniquy J."/>
            <person name="Lipzen A."/>
            <person name="Tritt A."/>
            <person name="Sun H."/>
            <person name="Haridas S."/>
            <person name="LaButti K."/>
            <person name="Ohm R.A."/>
            <person name="Kues U."/>
            <person name="Blanchette R.A."/>
            <person name="Grigoriev I.V."/>
            <person name="Minto R.E."/>
            <person name="Hibbett D.S."/>
        </authorList>
    </citation>
    <scope>NUCLEOTIDE SEQUENCE [LARGE SCALE GENOMIC DNA]</scope>
    <source>
        <strain evidence="2 3">FP15055 ss-10</strain>
    </source>
</reference>
<accession>A0A0D7BG89</accession>